<evidence type="ECO:0000313" key="2">
    <source>
        <dbReference type="Proteomes" id="UP001500635"/>
    </source>
</evidence>
<organism evidence="1 2">
    <name type="scientific">Tsukamurella soli</name>
    <dbReference type="NCBI Taxonomy" id="644556"/>
    <lineage>
        <taxon>Bacteria</taxon>
        <taxon>Bacillati</taxon>
        <taxon>Actinomycetota</taxon>
        <taxon>Actinomycetes</taxon>
        <taxon>Mycobacteriales</taxon>
        <taxon>Tsukamurellaceae</taxon>
        <taxon>Tsukamurella</taxon>
    </lineage>
</organism>
<keyword evidence="2" id="KW-1185">Reference proteome</keyword>
<protein>
    <submittedName>
        <fullName evidence="1">Uncharacterized protein</fullName>
    </submittedName>
</protein>
<sequence>MVSSSRPVTPWFSVAYAWVPSRVPTEVPVWTTQADLVGYVRRGGEIQVWCERERYGVGIMTDDVGREVLRAHEFGVWNNCLDCLPLHEDGGQGFLAAPQVCDA</sequence>
<comment type="caution">
    <text evidence="1">The sequence shown here is derived from an EMBL/GenBank/DDBJ whole genome shotgun (WGS) entry which is preliminary data.</text>
</comment>
<evidence type="ECO:0000313" key="1">
    <source>
        <dbReference type="EMBL" id="GAA4395290.1"/>
    </source>
</evidence>
<accession>A0ABP8JS74</accession>
<gene>
    <name evidence="1" type="ORF">GCM10023147_28340</name>
</gene>
<dbReference type="EMBL" id="BAABFR010000042">
    <property type="protein sequence ID" value="GAA4395290.1"/>
    <property type="molecule type" value="Genomic_DNA"/>
</dbReference>
<name>A0ABP8JS74_9ACTN</name>
<proteinExistence type="predicted"/>
<dbReference type="Proteomes" id="UP001500635">
    <property type="component" value="Unassembled WGS sequence"/>
</dbReference>
<reference evidence="2" key="1">
    <citation type="journal article" date="2019" name="Int. J. Syst. Evol. Microbiol.">
        <title>The Global Catalogue of Microorganisms (GCM) 10K type strain sequencing project: providing services to taxonomists for standard genome sequencing and annotation.</title>
        <authorList>
            <consortium name="The Broad Institute Genomics Platform"/>
            <consortium name="The Broad Institute Genome Sequencing Center for Infectious Disease"/>
            <person name="Wu L."/>
            <person name="Ma J."/>
        </authorList>
    </citation>
    <scope>NUCLEOTIDE SEQUENCE [LARGE SCALE GENOMIC DNA]</scope>
    <source>
        <strain evidence="2">JCM 17688</strain>
    </source>
</reference>